<dbReference type="Proteomes" id="UP001056384">
    <property type="component" value="Chromosome 1"/>
</dbReference>
<dbReference type="InterPro" id="IPR013785">
    <property type="entry name" value="Aldolase_TIM"/>
</dbReference>
<evidence type="ECO:0000256" key="3">
    <source>
        <dbReference type="ARBA" id="ARBA00022643"/>
    </source>
</evidence>
<gene>
    <name evidence="6" type="ORF">Slin15195_G019000</name>
</gene>
<keyword evidence="2" id="KW-0285">Flavoprotein</keyword>
<comment type="similarity">
    <text evidence="1">Belongs to the NADH:flavin oxidoreductase/NADH oxidase family.</text>
</comment>
<evidence type="ECO:0000259" key="5">
    <source>
        <dbReference type="Pfam" id="PF00724"/>
    </source>
</evidence>
<dbReference type="GO" id="GO:0010181">
    <property type="term" value="F:FMN binding"/>
    <property type="evidence" value="ECO:0007669"/>
    <property type="project" value="InterPro"/>
</dbReference>
<accession>A0A9Q9APR3</accession>
<keyword evidence="3" id="KW-0288">FMN</keyword>
<keyword evidence="7" id="KW-1185">Reference proteome</keyword>
<dbReference type="GO" id="GO:0016491">
    <property type="term" value="F:oxidoreductase activity"/>
    <property type="evidence" value="ECO:0007669"/>
    <property type="project" value="UniProtKB-KW"/>
</dbReference>
<dbReference type="PANTHER" id="PTHR43656">
    <property type="entry name" value="BINDING OXIDOREDUCTASE, PUTATIVE (AFU_ORTHOLOGUE AFUA_2G08260)-RELATED"/>
    <property type="match status" value="1"/>
</dbReference>
<organism evidence="6 7">
    <name type="scientific">Septoria linicola</name>
    <dbReference type="NCBI Taxonomy" id="215465"/>
    <lineage>
        <taxon>Eukaryota</taxon>
        <taxon>Fungi</taxon>
        <taxon>Dikarya</taxon>
        <taxon>Ascomycota</taxon>
        <taxon>Pezizomycotina</taxon>
        <taxon>Dothideomycetes</taxon>
        <taxon>Dothideomycetidae</taxon>
        <taxon>Mycosphaerellales</taxon>
        <taxon>Mycosphaerellaceae</taxon>
        <taxon>Septoria</taxon>
    </lineage>
</organism>
<dbReference type="PANTHER" id="PTHR43656:SF2">
    <property type="entry name" value="BINDING OXIDOREDUCTASE, PUTATIVE (AFU_ORTHOLOGUE AFUA_2G08260)-RELATED"/>
    <property type="match status" value="1"/>
</dbReference>
<evidence type="ECO:0000256" key="2">
    <source>
        <dbReference type="ARBA" id="ARBA00022630"/>
    </source>
</evidence>
<dbReference type="AlphaFoldDB" id="A0A9Q9APR3"/>
<keyword evidence="4" id="KW-0560">Oxidoreductase</keyword>
<dbReference type="Gene3D" id="3.20.20.70">
    <property type="entry name" value="Aldolase class I"/>
    <property type="match status" value="1"/>
</dbReference>
<evidence type="ECO:0000256" key="1">
    <source>
        <dbReference type="ARBA" id="ARBA00005979"/>
    </source>
</evidence>
<name>A0A9Q9APR3_9PEZI</name>
<dbReference type="Pfam" id="PF00724">
    <property type="entry name" value="Oxidored_FMN"/>
    <property type="match status" value="1"/>
</dbReference>
<dbReference type="EMBL" id="CP099418">
    <property type="protein sequence ID" value="USW48581.1"/>
    <property type="molecule type" value="Genomic_DNA"/>
</dbReference>
<protein>
    <submittedName>
        <fullName evidence="6">NADH:flavin oxidoreductase/NADH oxidase, aldolase-type TIM barrel</fullName>
    </submittedName>
</protein>
<proteinExistence type="inferred from homology"/>
<dbReference type="InterPro" id="IPR051799">
    <property type="entry name" value="NADH_flavin_oxidoreductase"/>
</dbReference>
<evidence type="ECO:0000313" key="7">
    <source>
        <dbReference type="Proteomes" id="UP001056384"/>
    </source>
</evidence>
<sequence>MSSPVFQPFVLPNGAKLKNRIIKAAMEGQMSKWAQGGSSLVLSGHIMIDPRALACPGDVLLAEDGPGHNDERWRKWAQAAKSNNTQFWLQINHPGRQVKKGSELPTYAPSPVAIDIGKFSSFFKPPREMSEDQILDVIQRFRWAAKKAEEVGIDGVEIHAAHGYLISQFLSPKSNKRTDQWGGSRENRSRLLFEVIKAIRGAVSPSFGVGVKIFQRGGFDSEDLKWTVQRLNDMQLDFIELSGGNAESPAMRGAKQEGDKRSDRTIAREAYFLEAAEELKTIAKVPLVVTGGITTIETANAVVSSSENVLAGLGTALGMIPDLPNRWAAGERPVLHLPQSWILPGVLQFAASTACVQWNLHSIGQGNATRPGVWPVIAFLWSFLAEKKQMDQYKKWIGVLLGKPLKEA</sequence>
<dbReference type="SUPFAM" id="SSF51395">
    <property type="entry name" value="FMN-linked oxidoreductases"/>
    <property type="match status" value="1"/>
</dbReference>
<evidence type="ECO:0000313" key="6">
    <source>
        <dbReference type="EMBL" id="USW48581.1"/>
    </source>
</evidence>
<evidence type="ECO:0000256" key="4">
    <source>
        <dbReference type="ARBA" id="ARBA00023002"/>
    </source>
</evidence>
<reference evidence="6" key="1">
    <citation type="submission" date="2022-06" db="EMBL/GenBank/DDBJ databases">
        <title>Complete genome sequences of two strains of the flax pathogen Septoria linicola.</title>
        <authorList>
            <person name="Lapalu N."/>
            <person name="Simon A."/>
            <person name="Demenou B."/>
            <person name="Paumier D."/>
            <person name="Guillot M.-P."/>
            <person name="Gout L."/>
            <person name="Valade R."/>
        </authorList>
    </citation>
    <scope>NUCLEOTIDE SEQUENCE</scope>
    <source>
        <strain evidence="6">SE15195</strain>
    </source>
</reference>
<dbReference type="InterPro" id="IPR001155">
    <property type="entry name" value="OxRdtase_FMN_N"/>
</dbReference>
<feature type="domain" description="NADH:flavin oxidoreductase/NADH oxidase N-terminal" evidence="5">
    <location>
        <begin position="15"/>
        <end position="328"/>
    </location>
</feature>